<dbReference type="EMBL" id="JAGIZB010000093">
    <property type="protein sequence ID" value="MBP0447915.1"/>
    <property type="molecule type" value="Genomic_DNA"/>
</dbReference>
<name>A0ABS4ALK7_9PROT</name>
<organism evidence="1 2">
    <name type="scientific">Pararoseomonas baculiformis</name>
    <dbReference type="NCBI Taxonomy" id="2820812"/>
    <lineage>
        <taxon>Bacteria</taxon>
        <taxon>Pseudomonadati</taxon>
        <taxon>Pseudomonadota</taxon>
        <taxon>Alphaproteobacteria</taxon>
        <taxon>Acetobacterales</taxon>
        <taxon>Acetobacteraceae</taxon>
        <taxon>Pararoseomonas</taxon>
    </lineage>
</organism>
<evidence type="ECO:0000313" key="2">
    <source>
        <dbReference type="Proteomes" id="UP000681594"/>
    </source>
</evidence>
<protein>
    <submittedName>
        <fullName evidence="1">Class I SAM-dependent methyltransferase</fullName>
        <ecNumber evidence="1">2.1.1.-</ecNumber>
    </submittedName>
</protein>
<dbReference type="PANTHER" id="PTHR40036">
    <property type="entry name" value="MACROCIN O-METHYLTRANSFERASE"/>
    <property type="match status" value="1"/>
</dbReference>
<keyword evidence="1" id="KW-0808">Transferase</keyword>
<feature type="non-terminal residue" evidence="1">
    <location>
        <position position="201"/>
    </location>
</feature>
<evidence type="ECO:0000313" key="1">
    <source>
        <dbReference type="EMBL" id="MBP0447915.1"/>
    </source>
</evidence>
<sequence>MALSPVHASAPALSYLNERLQEAQPCNSRFEVFDRALQSIPDHGLICEFGVFKAESINYIADQLPDRALFGFDSFEGLPEHWRKEFGPGAFSVEGVLPEVRQNVRLIKGWFDATLPDFAAKHDGPVALLHIDCDLYSSTRCVLDHLGSRLMAGSILIFDEFFNYPGWEEHEFRAFAEFAEQRKLPHEYLAYNATHEQVAIR</sequence>
<dbReference type="Gene3D" id="3.40.50.150">
    <property type="entry name" value="Vaccinia Virus protein VP39"/>
    <property type="match status" value="1"/>
</dbReference>
<dbReference type="RefSeq" id="WP_209382193.1">
    <property type="nucleotide sequence ID" value="NZ_JAGIZB010000093.1"/>
</dbReference>
<gene>
    <name evidence="1" type="ORF">J8J14_24635</name>
</gene>
<dbReference type="GO" id="GO:0032259">
    <property type="term" value="P:methylation"/>
    <property type="evidence" value="ECO:0007669"/>
    <property type="project" value="UniProtKB-KW"/>
</dbReference>
<dbReference type="EC" id="2.1.1.-" evidence="1"/>
<keyword evidence="1" id="KW-0489">Methyltransferase</keyword>
<dbReference type="InterPro" id="IPR008884">
    <property type="entry name" value="TylF_MeTrfase"/>
</dbReference>
<proteinExistence type="predicted"/>
<dbReference type="Proteomes" id="UP000681594">
    <property type="component" value="Unassembled WGS sequence"/>
</dbReference>
<keyword evidence="2" id="KW-1185">Reference proteome</keyword>
<reference evidence="1 2" key="1">
    <citation type="submission" date="2021-03" db="EMBL/GenBank/DDBJ databases">
        <authorList>
            <person name="So Y."/>
        </authorList>
    </citation>
    <scope>NUCLEOTIDE SEQUENCE [LARGE SCALE GENOMIC DNA]</scope>
    <source>
        <strain evidence="1 2">SSH11</strain>
    </source>
</reference>
<accession>A0ABS4ALK7</accession>
<dbReference type="Pfam" id="PF05711">
    <property type="entry name" value="TylF"/>
    <property type="match status" value="1"/>
</dbReference>
<dbReference type="InterPro" id="IPR029063">
    <property type="entry name" value="SAM-dependent_MTases_sf"/>
</dbReference>
<dbReference type="GO" id="GO:0008168">
    <property type="term" value="F:methyltransferase activity"/>
    <property type="evidence" value="ECO:0007669"/>
    <property type="project" value="UniProtKB-KW"/>
</dbReference>
<dbReference type="PANTHER" id="PTHR40036:SF1">
    <property type="entry name" value="MACROCIN O-METHYLTRANSFERASE"/>
    <property type="match status" value="1"/>
</dbReference>
<dbReference type="SUPFAM" id="SSF53335">
    <property type="entry name" value="S-adenosyl-L-methionine-dependent methyltransferases"/>
    <property type="match status" value="1"/>
</dbReference>
<comment type="caution">
    <text evidence="1">The sequence shown here is derived from an EMBL/GenBank/DDBJ whole genome shotgun (WGS) entry which is preliminary data.</text>
</comment>